<reference evidence="2" key="1">
    <citation type="journal article" date="2023" name="Plant J.">
        <title>Genome sequences and population genomics provide insights into the demographic history, inbreeding, and mutation load of two 'living fossil' tree species of Dipteronia.</title>
        <authorList>
            <person name="Feng Y."/>
            <person name="Comes H.P."/>
            <person name="Chen J."/>
            <person name="Zhu S."/>
            <person name="Lu R."/>
            <person name="Zhang X."/>
            <person name="Li P."/>
            <person name="Qiu J."/>
            <person name="Olsen K.M."/>
            <person name="Qiu Y."/>
        </authorList>
    </citation>
    <scope>NUCLEOTIDE SEQUENCE</scope>
    <source>
        <strain evidence="2">KIB01</strain>
    </source>
</reference>
<keyword evidence="1" id="KW-1133">Transmembrane helix</keyword>
<dbReference type="Proteomes" id="UP001280121">
    <property type="component" value="Unassembled WGS sequence"/>
</dbReference>
<protein>
    <submittedName>
        <fullName evidence="2">Uncharacterized protein</fullName>
    </submittedName>
</protein>
<comment type="caution">
    <text evidence="2">The sequence shown here is derived from an EMBL/GenBank/DDBJ whole genome shotgun (WGS) entry which is preliminary data.</text>
</comment>
<feature type="transmembrane region" description="Helical" evidence="1">
    <location>
        <begin position="5"/>
        <end position="26"/>
    </location>
</feature>
<dbReference type="EMBL" id="JANJYI010000007">
    <property type="protein sequence ID" value="KAK2641215.1"/>
    <property type="molecule type" value="Genomic_DNA"/>
</dbReference>
<name>A0AAD9TT14_9ROSI</name>
<organism evidence="2 3">
    <name type="scientific">Dipteronia dyeriana</name>
    <dbReference type="NCBI Taxonomy" id="168575"/>
    <lineage>
        <taxon>Eukaryota</taxon>
        <taxon>Viridiplantae</taxon>
        <taxon>Streptophyta</taxon>
        <taxon>Embryophyta</taxon>
        <taxon>Tracheophyta</taxon>
        <taxon>Spermatophyta</taxon>
        <taxon>Magnoliopsida</taxon>
        <taxon>eudicotyledons</taxon>
        <taxon>Gunneridae</taxon>
        <taxon>Pentapetalae</taxon>
        <taxon>rosids</taxon>
        <taxon>malvids</taxon>
        <taxon>Sapindales</taxon>
        <taxon>Sapindaceae</taxon>
        <taxon>Hippocastanoideae</taxon>
        <taxon>Acereae</taxon>
        <taxon>Dipteronia</taxon>
    </lineage>
</organism>
<evidence type="ECO:0000313" key="3">
    <source>
        <dbReference type="Proteomes" id="UP001280121"/>
    </source>
</evidence>
<evidence type="ECO:0000313" key="2">
    <source>
        <dbReference type="EMBL" id="KAK2641215.1"/>
    </source>
</evidence>
<keyword evidence="1" id="KW-0812">Transmembrane</keyword>
<accession>A0AAD9TT14</accession>
<sequence>MSLRVIPVVLAFLSGVGLVVVVSFLIPRLCYLKVFQVYKKWGFELVSIVAIMLMYNRGSKFSSLKVEKNLYELRFQGFLIRKCMDTDLDITSYIDVAGHAFGRKGRV</sequence>
<dbReference type="AlphaFoldDB" id="A0AAD9TT14"/>
<gene>
    <name evidence="2" type="ORF">Ddye_022978</name>
</gene>
<keyword evidence="1" id="KW-0472">Membrane</keyword>
<evidence type="ECO:0000256" key="1">
    <source>
        <dbReference type="SAM" id="Phobius"/>
    </source>
</evidence>
<proteinExistence type="predicted"/>
<keyword evidence="3" id="KW-1185">Reference proteome</keyword>
<feature type="transmembrane region" description="Helical" evidence="1">
    <location>
        <begin position="38"/>
        <end position="55"/>
    </location>
</feature>